<evidence type="ECO:0000256" key="2">
    <source>
        <dbReference type="ARBA" id="ARBA00023125"/>
    </source>
</evidence>
<keyword evidence="1" id="KW-0805">Transcription regulation</keyword>
<evidence type="ECO:0000256" key="1">
    <source>
        <dbReference type="ARBA" id="ARBA00023015"/>
    </source>
</evidence>
<keyword evidence="7" id="KW-1185">Reference proteome</keyword>
<dbReference type="PANTHER" id="PTHR44688">
    <property type="entry name" value="DNA-BINDING TRANSCRIPTIONAL ACTIVATOR DEVR_DOSR"/>
    <property type="match status" value="1"/>
</dbReference>
<feature type="compositionally biased region" description="Basic and acidic residues" evidence="4">
    <location>
        <begin position="315"/>
        <end position="327"/>
    </location>
</feature>
<dbReference type="SUPFAM" id="SSF46894">
    <property type="entry name" value="C-terminal effector domain of the bipartite response regulators"/>
    <property type="match status" value="1"/>
</dbReference>
<dbReference type="PROSITE" id="PS50043">
    <property type="entry name" value="HTH_LUXR_2"/>
    <property type="match status" value="1"/>
</dbReference>
<evidence type="ECO:0000313" key="7">
    <source>
        <dbReference type="Proteomes" id="UP000598996"/>
    </source>
</evidence>
<name>A0ABS1VY26_9ACTN</name>
<evidence type="ECO:0000313" key="6">
    <source>
        <dbReference type="EMBL" id="MBL7259401.1"/>
    </source>
</evidence>
<dbReference type="InterPro" id="IPR016032">
    <property type="entry name" value="Sig_transdc_resp-reg_C-effctor"/>
</dbReference>
<dbReference type="EMBL" id="JAENHO010000011">
    <property type="protein sequence ID" value="MBL7259401.1"/>
    <property type="molecule type" value="Genomic_DNA"/>
</dbReference>
<dbReference type="Pfam" id="PF00196">
    <property type="entry name" value="GerE"/>
    <property type="match status" value="1"/>
</dbReference>
<dbReference type="PANTHER" id="PTHR44688:SF16">
    <property type="entry name" value="DNA-BINDING TRANSCRIPTIONAL ACTIVATOR DEVR_DOSR"/>
    <property type="match status" value="1"/>
</dbReference>
<dbReference type="SMART" id="SM00421">
    <property type="entry name" value="HTH_LUXR"/>
    <property type="match status" value="1"/>
</dbReference>
<dbReference type="Pfam" id="PF13191">
    <property type="entry name" value="AAA_16"/>
    <property type="match status" value="1"/>
</dbReference>
<dbReference type="SUPFAM" id="SSF52540">
    <property type="entry name" value="P-loop containing nucleoside triphosphate hydrolases"/>
    <property type="match status" value="1"/>
</dbReference>
<evidence type="ECO:0000259" key="5">
    <source>
        <dbReference type="PROSITE" id="PS50043"/>
    </source>
</evidence>
<evidence type="ECO:0000256" key="3">
    <source>
        <dbReference type="ARBA" id="ARBA00023163"/>
    </source>
</evidence>
<dbReference type="InterPro" id="IPR000792">
    <property type="entry name" value="Tscrpt_reg_LuxR_C"/>
</dbReference>
<evidence type="ECO:0000256" key="4">
    <source>
        <dbReference type="SAM" id="MobiDB-lite"/>
    </source>
</evidence>
<feature type="region of interest" description="Disordered" evidence="4">
    <location>
        <begin position="301"/>
        <end position="327"/>
    </location>
</feature>
<dbReference type="PRINTS" id="PR00038">
    <property type="entry name" value="HTHLUXR"/>
</dbReference>
<dbReference type="InterPro" id="IPR027417">
    <property type="entry name" value="P-loop_NTPase"/>
</dbReference>
<organism evidence="6 7">
    <name type="scientific">Paractinoplanes lichenicola</name>
    <dbReference type="NCBI Taxonomy" id="2802976"/>
    <lineage>
        <taxon>Bacteria</taxon>
        <taxon>Bacillati</taxon>
        <taxon>Actinomycetota</taxon>
        <taxon>Actinomycetes</taxon>
        <taxon>Micromonosporales</taxon>
        <taxon>Micromonosporaceae</taxon>
        <taxon>Paractinoplanes</taxon>
    </lineage>
</organism>
<proteinExistence type="predicted"/>
<keyword evidence="3" id="KW-0804">Transcription</keyword>
<reference evidence="6 7" key="1">
    <citation type="submission" date="2021-01" db="EMBL/GenBank/DDBJ databases">
        <title>Actinoplanes sp. nov. LDG1-01 isolated from lichen.</title>
        <authorList>
            <person name="Saeng-In P."/>
            <person name="Phongsopitanun W."/>
            <person name="Kanchanasin P."/>
            <person name="Yuki M."/>
            <person name="Kudo T."/>
            <person name="Ohkuma M."/>
            <person name="Tanasupawat S."/>
        </authorList>
    </citation>
    <scope>NUCLEOTIDE SEQUENCE [LARGE SCALE GENOMIC DNA]</scope>
    <source>
        <strain evidence="6 7">LDG1-01</strain>
    </source>
</reference>
<dbReference type="CDD" id="cd06170">
    <property type="entry name" value="LuxR_C_like"/>
    <property type="match status" value="1"/>
</dbReference>
<dbReference type="InterPro" id="IPR036388">
    <property type="entry name" value="WH-like_DNA-bd_sf"/>
</dbReference>
<feature type="domain" description="HTH luxR-type" evidence="5">
    <location>
        <begin position="318"/>
        <end position="383"/>
    </location>
</feature>
<dbReference type="Proteomes" id="UP000598996">
    <property type="component" value="Unassembled WGS sequence"/>
</dbReference>
<keyword evidence="2" id="KW-0238">DNA-binding</keyword>
<comment type="caution">
    <text evidence="6">The sequence shown here is derived from an EMBL/GenBank/DDBJ whole genome shotgun (WGS) entry which is preliminary data.</text>
</comment>
<gene>
    <name evidence="6" type="ORF">JKJ07_34310</name>
</gene>
<dbReference type="InterPro" id="IPR041664">
    <property type="entry name" value="AAA_16"/>
</dbReference>
<dbReference type="Gene3D" id="1.10.10.10">
    <property type="entry name" value="Winged helix-like DNA-binding domain superfamily/Winged helix DNA-binding domain"/>
    <property type="match status" value="1"/>
</dbReference>
<sequence>MVFPRIAGHALIGRDEELTQIAGVLDRLRPGRLTVLALEGPAGSGRTRLLDETARLARAPGRDFTVFAEPEWAGAVGSRQVLRTVGDHPGPLLFLGDHPRRVDPRAWAVLDLLAETTPTLVAVTGPAEGARLPAADVHRVQVSPLSPGAQAEFVARLVGGRPDPLLMDLCRVAAGRPGALRELIAGLDEEGMLRLDGGWAVLRVSRLPRRTEAYLRGQVASVSAPARHLLQAAATVGVSFPLLRLARLMGVGPVTMLPALEEALESGLLGGDGELLAFGHDLVRAAVESTLPRPVAAALRPEAPRRARPAPPPRAEPRERDWSSLSPREREIAELTKQALTNQQIANRTGITTHTVNFHLRQIFQKLGIGSRVELAALWPQEGLPVHDPYPKSQS</sequence>
<dbReference type="RefSeq" id="WP_202996105.1">
    <property type="nucleotide sequence ID" value="NZ_JAENHO010000011.1"/>
</dbReference>
<protein>
    <submittedName>
        <fullName evidence="6">AAA family ATPase</fullName>
    </submittedName>
</protein>
<accession>A0ABS1VY26</accession>